<gene>
    <name evidence="3" type="ORF">ACFQS8_05195</name>
</gene>
<feature type="domain" description="Acyltransferase 3" evidence="2">
    <location>
        <begin position="6"/>
        <end position="325"/>
    </location>
</feature>
<keyword evidence="1" id="KW-1133">Transmembrane helix</keyword>
<dbReference type="InterPro" id="IPR050879">
    <property type="entry name" value="Acyltransferase_3"/>
</dbReference>
<feature type="transmembrane region" description="Helical" evidence="1">
    <location>
        <begin position="85"/>
        <end position="110"/>
    </location>
</feature>
<feature type="transmembrane region" description="Helical" evidence="1">
    <location>
        <begin position="12"/>
        <end position="29"/>
    </location>
</feature>
<dbReference type="GO" id="GO:0016746">
    <property type="term" value="F:acyltransferase activity"/>
    <property type="evidence" value="ECO:0007669"/>
    <property type="project" value="UniProtKB-KW"/>
</dbReference>
<keyword evidence="4" id="KW-1185">Reference proteome</keyword>
<evidence type="ECO:0000256" key="1">
    <source>
        <dbReference type="SAM" id="Phobius"/>
    </source>
</evidence>
<feature type="transmembrane region" description="Helical" evidence="1">
    <location>
        <begin position="181"/>
        <end position="203"/>
    </location>
</feature>
<keyword evidence="1" id="KW-0472">Membrane</keyword>
<organism evidence="3 4">
    <name type="scientific">Hirschia litorea</name>
    <dbReference type="NCBI Taxonomy" id="1199156"/>
    <lineage>
        <taxon>Bacteria</taxon>
        <taxon>Pseudomonadati</taxon>
        <taxon>Pseudomonadota</taxon>
        <taxon>Alphaproteobacteria</taxon>
        <taxon>Hyphomonadales</taxon>
        <taxon>Hyphomonadaceae</taxon>
        <taxon>Hirschia</taxon>
    </lineage>
</organism>
<feature type="transmembrane region" description="Helical" evidence="1">
    <location>
        <begin position="130"/>
        <end position="150"/>
    </location>
</feature>
<accession>A0ABW2IJF5</accession>
<evidence type="ECO:0000313" key="4">
    <source>
        <dbReference type="Proteomes" id="UP001596492"/>
    </source>
</evidence>
<dbReference type="PANTHER" id="PTHR23028:SF131">
    <property type="entry name" value="BLR2367 PROTEIN"/>
    <property type="match status" value="1"/>
</dbReference>
<feature type="transmembrane region" description="Helical" evidence="1">
    <location>
        <begin position="240"/>
        <end position="258"/>
    </location>
</feature>
<proteinExistence type="predicted"/>
<feature type="transmembrane region" description="Helical" evidence="1">
    <location>
        <begin position="157"/>
        <end position="175"/>
    </location>
</feature>
<keyword evidence="1" id="KW-0812">Transmembrane</keyword>
<feature type="transmembrane region" description="Helical" evidence="1">
    <location>
        <begin position="210"/>
        <end position="228"/>
    </location>
</feature>
<dbReference type="EC" id="2.3.-.-" evidence="3"/>
<keyword evidence="3" id="KW-0012">Acyltransferase</keyword>
<dbReference type="EMBL" id="JBHTBR010000002">
    <property type="protein sequence ID" value="MFC7291001.1"/>
    <property type="molecule type" value="Genomic_DNA"/>
</dbReference>
<feature type="transmembrane region" description="Helical" evidence="1">
    <location>
        <begin position="279"/>
        <end position="296"/>
    </location>
</feature>
<dbReference type="InterPro" id="IPR002656">
    <property type="entry name" value="Acyl_transf_3_dom"/>
</dbReference>
<protein>
    <submittedName>
        <fullName evidence="3">Acyltransferase family protein</fullName>
        <ecNumber evidence="3">2.3.-.-</ecNumber>
    </submittedName>
</protein>
<reference evidence="4" key="1">
    <citation type="journal article" date="2019" name="Int. J. Syst. Evol. Microbiol.">
        <title>The Global Catalogue of Microorganisms (GCM) 10K type strain sequencing project: providing services to taxonomists for standard genome sequencing and annotation.</title>
        <authorList>
            <consortium name="The Broad Institute Genomics Platform"/>
            <consortium name="The Broad Institute Genome Sequencing Center for Infectious Disease"/>
            <person name="Wu L."/>
            <person name="Ma J."/>
        </authorList>
    </citation>
    <scope>NUCLEOTIDE SEQUENCE [LARGE SCALE GENOMIC DNA]</scope>
    <source>
        <strain evidence="4">CCUG 51308</strain>
    </source>
</reference>
<comment type="caution">
    <text evidence="3">The sequence shown here is derived from an EMBL/GenBank/DDBJ whole genome shotgun (WGS) entry which is preliminary data.</text>
</comment>
<evidence type="ECO:0000259" key="2">
    <source>
        <dbReference type="Pfam" id="PF01757"/>
    </source>
</evidence>
<dbReference type="Pfam" id="PF01757">
    <property type="entry name" value="Acyl_transf_3"/>
    <property type="match status" value="1"/>
</dbReference>
<dbReference type="PANTHER" id="PTHR23028">
    <property type="entry name" value="ACETYLTRANSFERASE"/>
    <property type="match status" value="1"/>
</dbReference>
<sequence>MQQLSSLQAVRAIAAIFVVVFHINIYFLPERLYNGESAVELFNIGYAGVEFFFALSGFIMVYIHQKDIGTPEKVSRFALKRVLRIYPLYWVVLTAFILAMWFVPSIGASLDPTTLEYAHNYSLFPVHTGMMLEVAWTLQYEMLFYIAFGLLIFTKRFGLIAMGIWFSACAITLFRPIENSVFAMLLSPNNLIFLCGMLSALYFKRLQAIDSYLVVASGLAIFFAIGIADLNKTFPLNEGWRTLGFGIGASLTIMGLVAGEAFGKIKSPAWLNRIGDSSYALYLVHLPVLMVFSILVSKLGLNTLIGPLPMLIVFTIGSVIAGLVTHYLIEKPLIKLTQRLFFNSSASGQVPIVKVFHPPLHPSERP</sequence>
<evidence type="ECO:0000313" key="3">
    <source>
        <dbReference type="EMBL" id="MFC7291001.1"/>
    </source>
</evidence>
<feature type="transmembrane region" description="Helical" evidence="1">
    <location>
        <begin position="308"/>
        <end position="329"/>
    </location>
</feature>
<dbReference type="Proteomes" id="UP001596492">
    <property type="component" value="Unassembled WGS sequence"/>
</dbReference>
<dbReference type="RefSeq" id="WP_382166203.1">
    <property type="nucleotide sequence ID" value="NZ_JBHTBR010000002.1"/>
</dbReference>
<feature type="transmembrane region" description="Helical" evidence="1">
    <location>
        <begin position="41"/>
        <end position="64"/>
    </location>
</feature>
<keyword evidence="3" id="KW-0808">Transferase</keyword>
<name>A0ABW2IJF5_9PROT</name>